<name>A0A316ENR9_9BURK</name>
<evidence type="ECO:0000313" key="2">
    <source>
        <dbReference type="Proteomes" id="UP000245754"/>
    </source>
</evidence>
<accession>A0A316ENR9</accession>
<reference evidence="1 2" key="1">
    <citation type="submission" date="2018-05" db="EMBL/GenBank/DDBJ databases">
        <title>Genomic Encyclopedia of Type Strains, Phase IV (KMG-V): Genome sequencing to study the core and pangenomes of soil and plant-associated prokaryotes.</title>
        <authorList>
            <person name="Whitman W."/>
        </authorList>
    </citation>
    <scope>NUCLEOTIDE SEQUENCE [LARGE SCALE GENOMIC DNA]</scope>
    <source>
        <strain evidence="1 2">SLV-132</strain>
    </source>
</reference>
<sequence length="89" mass="10115">MALRTHYEYVVVESFVPVETTGLHGAIHIRPAAGQKYPQTIHVECSKKLSRDYPVGTRFKILAKLTDREGGGQYLYSSYRWSVEVLSAR</sequence>
<dbReference type="RefSeq" id="WP_109585157.1">
    <property type="nucleotide sequence ID" value="NZ_QGGT01000007.1"/>
</dbReference>
<evidence type="ECO:0000313" key="1">
    <source>
        <dbReference type="EMBL" id="PWK32327.1"/>
    </source>
</evidence>
<comment type="caution">
    <text evidence="1">The sequence shown here is derived from an EMBL/GenBank/DDBJ whole genome shotgun (WGS) entry which is preliminary data.</text>
</comment>
<dbReference type="EMBL" id="QGGT01000007">
    <property type="protein sequence ID" value="PWK32327.1"/>
    <property type="molecule type" value="Genomic_DNA"/>
</dbReference>
<proteinExistence type="predicted"/>
<dbReference type="Proteomes" id="UP000245754">
    <property type="component" value="Unassembled WGS sequence"/>
</dbReference>
<gene>
    <name evidence="1" type="ORF">C7419_107118</name>
</gene>
<protein>
    <submittedName>
        <fullName evidence="1">Uncharacterized protein</fullName>
    </submittedName>
</protein>
<dbReference type="AlphaFoldDB" id="A0A316ENR9"/>
<organism evidence="1 2">
    <name type="scientific">Cupriavidus plantarum</name>
    <dbReference type="NCBI Taxonomy" id="942865"/>
    <lineage>
        <taxon>Bacteria</taxon>
        <taxon>Pseudomonadati</taxon>
        <taxon>Pseudomonadota</taxon>
        <taxon>Betaproteobacteria</taxon>
        <taxon>Burkholderiales</taxon>
        <taxon>Burkholderiaceae</taxon>
        <taxon>Cupriavidus</taxon>
    </lineage>
</organism>
<keyword evidence="2" id="KW-1185">Reference proteome</keyword>